<evidence type="ECO:0000313" key="1">
    <source>
        <dbReference type="EMBL" id="GIZ03313.1"/>
    </source>
</evidence>
<sequence>MGRPFDRFLLLGKGNGSVFYAQIEQGTRINTFDFENDCLVACPSRYGGWWSGGVDRFCVFLFRIPLKKFSTKKFHWELRESGMTKSLETSEIVFFVLFCETAFRMIPLFVLNINCSDSFLCKMYVSHCFLETEQIFVSMNLLFLKVLK</sequence>
<name>A0AAV4Y7H7_CAEEX</name>
<comment type="caution">
    <text evidence="1">The sequence shown here is derived from an EMBL/GenBank/DDBJ whole genome shotgun (WGS) entry which is preliminary data.</text>
</comment>
<evidence type="ECO:0000313" key="2">
    <source>
        <dbReference type="Proteomes" id="UP001054945"/>
    </source>
</evidence>
<proteinExistence type="predicted"/>
<dbReference type="EMBL" id="BPLR01018933">
    <property type="protein sequence ID" value="GIZ03313.1"/>
    <property type="molecule type" value="Genomic_DNA"/>
</dbReference>
<protein>
    <submittedName>
        <fullName evidence="1">Uncharacterized protein</fullName>
    </submittedName>
</protein>
<accession>A0AAV4Y7H7</accession>
<keyword evidence="2" id="KW-1185">Reference proteome</keyword>
<dbReference type="AlphaFoldDB" id="A0AAV4Y7H7"/>
<organism evidence="1 2">
    <name type="scientific">Caerostris extrusa</name>
    <name type="common">Bark spider</name>
    <name type="synonym">Caerostris bankana</name>
    <dbReference type="NCBI Taxonomy" id="172846"/>
    <lineage>
        <taxon>Eukaryota</taxon>
        <taxon>Metazoa</taxon>
        <taxon>Ecdysozoa</taxon>
        <taxon>Arthropoda</taxon>
        <taxon>Chelicerata</taxon>
        <taxon>Arachnida</taxon>
        <taxon>Araneae</taxon>
        <taxon>Araneomorphae</taxon>
        <taxon>Entelegynae</taxon>
        <taxon>Araneoidea</taxon>
        <taxon>Araneidae</taxon>
        <taxon>Caerostris</taxon>
    </lineage>
</organism>
<gene>
    <name evidence="1" type="ORF">CEXT_395571</name>
</gene>
<dbReference type="Proteomes" id="UP001054945">
    <property type="component" value="Unassembled WGS sequence"/>
</dbReference>
<reference evidence="1 2" key="1">
    <citation type="submission" date="2021-06" db="EMBL/GenBank/DDBJ databases">
        <title>Caerostris extrusa draft genome.</title>
        <authorList>
            <person name="Kono N."/>
            <person name="Arakawa K."/>
        </authorList>
    </citation>
    <scope>NUCLEOTIDE SEQUENCE [LARGE SCALE GENOMIC DNA]</scope>
</reference>